<evidence type="ECO:0000313" key="2">
    <source>
        <dbReference type="EMBL" id="GHH25173.1"/>
    </source>
</evidence>
<sequence length="288" mass="31022">MEAAGGLLYRGDRAILATMHAKEKVVAPIVERFLGLRLEVVSGVDTDAFGTFSRDIERTGSQLDAARAKIEAAFEGMPDLQIGLASEGSFGPHPYIPFCPLEREIVVLVDRTARLEVVGYHATLDTNFAHAVVTDIAGGLAFAERVGFPDHGVIVMGCRDGQPAHDLGLIKDAETWDGLTSALDRVISKVGAAFVETDMRAHRNPRRMRAIKRATIELVRRVRSPCPACGRPGYAVTERLPGLPCSWCGEPTLLIRASVQTCVGCGWRVEHAVEAAAAEPAHCGECNP</sequence>
<dbReference type="RefSeq" id="WP_189677596.1">
    <property type="nucleotide sequence ID" value="NZ_BNAQ01000009.1"/>
</dbReference>
<dbReference type="Proteomes" id="UP000652430">
    <property type="component" value="Unassembled WGS sequence"/>
</dbReference>
<feature type="domain" description="DUF6671" evidence="1">
    <location>
        <begin position="79"/>
        <end position="288"/>
    </location>
</feature>
<proteinExistence type="predicted"/>
<dbReference type="EMBL" id="BNAQ01000009">
    <property type="protein sequence ID" value="GHH25173.1"/>
    <property type="molecule type" value="Genomic_DNA"/>
</dbReference>
<accession>A0ABQ3LVH1</accession>
<keyword evidence="3" id="KW-1185">Reference proteome</keyword>
<dbReference type="Pfam" id="PF20376">
    <property type="entry name" value="DUF6671"/>
    <property type="match status" value="1"/>
</dbReference>
<organism evidence="2 3">
    <name type="scientific">Sphingomonas glacialis</name>
    <dbReference type="NCBI Taxonomy" id="658225"/>
    <lineage>
        <taxon>Bacteria</taxon>
        <taxon>Pseudomonadati</taxon>
        <taxon>Pseudomonadota</taxon>
        <taxon>Alphaproteobacteria</taxon>
        <taxon>Sphingomonadales</taxon>
        <taxon>Sphingomonadaceae</taxon>
        <taxon>Sphingomonas</taxon>
    </lineage>
</organism>
<comment type="caution">
    <text evidence="2">The sequence shown here is derived from an EMBL/GenBank/DDBJ whole genome shotgun (WGS) entry which is preliminary data.</text>
</comment>
<dbReference type="InterPro" id="IPR046612">
    <property type="entry name" value="DUF6671"/>
</dbReference>
<protein>
    <recommendedName>
        <fullName evidence="1">DUF6671 domain-containing protein</fullName>
    </recommendedName>
</protein>
<name>A0ABQ3LVH1_9SPHN</name>
<reference evidence="3" key="1">
    <citation type="journal article" date="2019" name="Int. J. Syst. Evol. Microbiol.">
        <title>The Global Catalogue of Microorganisms (GCM) 10K type strain sequencing project: providing services to taxonomists for standard genome sequencing and annotation.</title>
        <authorList>
            <consortium name="The Broad Institute Genomics Platform"/>
            <consortium name="The Broad Institute Genome Sequencing Center for Infectious Disease"/>
            <person name="Wu L."/>
            <person name="Ma J."/>
        </authorList>
    </citation>
    <scope>NUCLEOTIDE SEQUENCE [LARGE SCALE GENOMIC DNA]</scope>
    <source>
        <strain evidence="3">CGMCC 1.8957</strain>
    </source>
</reference>
<evidence type="ECO:0000313" key="3">
    <source>
        <dbReference type="Proteomes" id="UP000652430"/>
    </source>
</evidence>
<gene>
    <name evidence="2" type="ORF">GCM10008023_38150</name>
</gene>
<evidence type="ECO:0000259" key="1">
    <source>
        <dbReference type="Pfam" id="PF20376"/>
    </source>
</evidence>